<dbReference type="PIRSF" id="PIRSF036794">
    <property type="entry name" value="UCP_erythr_ester"/>
    <property type="match status" value="1"/>
</dbReference>
<dbReference type="InterPro" id="IPR052036">
    <property type="entry name" value="Hydrolase/PRTase-associated"/>
</dbReference>
<dbReference type="AlphaFoldDB" id="A0A931AAN8"/>
<dbReference type="Proteomes" id="UP000605361">
    <property type="component" value="Unassembled WGS sequence"/>
</dbReference>
<evidence type="ECO:0000313" key="1">
    <source>
        <dbReference type="EMBL" id="MBF8189316.1"/>
    </source>
</evidence>
<name>A0A931AAN8_9ACTN</name>
<dbReference type="RefSeq" id="WP_195898254.1">
    <property type="nucleotide sequence ID" value="NZ_JADOGI010000088.1"/>
</dbReference>
<dbReference type="PANTHER" id="PTHR31299">
    <property type="entry name" value="ESTERASE, PUTATIVE (AFU_ORTHOLOGUE AFUA_1G05850)-RELATED"/>
    <property type="match status" value="1"/>
</dbReference>
<dbReference type="EMBL" id="JADOGI010000088">
    <property type="protein sequence ID" value="MBF8189316.1"/>
    <property type="molecule type" value="Genomic_DNA"/>
</dbReference>
<dbReference type="Pfam" id="PF05139">
    <property type="entry name" value="Erythro_esteras"/>
    <property type="match status" value="1"/>
</dbReference>
<dbReference type="CDD" id="cd14728">
    <property type="entry name" value="Ere-like"/>
    <property type="match status" value="1"/>
</dbReference>
<dbReference type="InterPro" id="IPR007815">
    <property type="entry name" value="Emycin_Estase"/>
</dbReference>
<dbReference type="PANTHER" id="PTHR31299:SF0">
    <property type="entry name" value="ESTERASE, PUTATIVE (AFU_ORTHOLOGUE AFUA_1G05850)-RELATED"/>
    <property type="match status" value="1"/>
</dbReference>
<dbReference type="GO" id="GO:0046677">
    <property type="term" value="P:response to antibiotic"/>
    <property type="evidence" value="ECO:0007669"/>
    <property type="project" value="InterPro"/>
</dbReference>
<dbReference type="InterPro" id="IPR014622">
    <property type="entry name" value="UCP036794_erythomycin"/>
</dbReference>
<dbReference type="Gene3D" id="3.30.1870.10">
    <property type="entry name" value="EreA-like, domain 2"/>
    <property type="match status" value="1"/>
</dbReference>
<gene>
    <name evidence="1" type="ORF">ITP53_26995</name>
</gene>
<keyword evidence="2" id="KW-1185">Reference proteome</keyword>
<proteinExistence type="predicted"/>
<comment type="caution">
    <text evidence="1">The sequence shown here is derived from an EMBL/GenBank/DDBJ whole genome shotgun (WGS) entry which is preliminary data.</text>
</comment>
<dbReference type="SUPFAM" id="SSF159501">
    <property type="entry name" value="EreA/ChaN-like"/>
    <property type="match status" value="1"/>
</dbReference>
<accession>A0A931AAN8</accession>
<evidence type="ECO:0000313" key="2">
    <source>
        <dbReference type="Proteomes" id="UP000605361"/>
    </source>
</evidence>
<reference evidence="1" key="1">
    <citation type="submission" date="2020-11" db="EMBL/GenBank/DDBJ databases">
        <title>Whole-genome analyses of Nonomuraea sp. K274.</title>
        <authorList>
            <person name="Veyisoglu A."/>
        </authorList>
    </citation>
    <scope>NUCLEOTIDE SEQUENCE</scope>
    <source>
        <strain evidence="1">K274</strain>
    </source>
</reference>
<protein>
    <submittedName>
        <fullName evidence="1">Erythromycin esterase family protein</fullName>
    </submittedName>
</protein>
<organism evidence="1 2">
    <name type="scientific">Nonomuraea cypriaca</name>
    <dbReference type="NCBI Taxonomy" id="1187855"/>
    <lineage>
        <taxon>Bacteria</taxon>
        <taxon>Bacillati</taxon>
        <taxon>Actinomycetota</taxon>
        <taxon>Actinomycetes</taxon>
        <taxon>Streptosporangiales</taxon>
        <taxon>Streptosporangiaceae</taxon>
        <taxon>Nonomuraea</taxon>
    </lineage>
</organism>
<sequence>MAADPSIRNTAGVLGDEGAAAVTALLRSLPSRPRLLGLGEAMHGEESLPEARNEIFRQLVEHEGYRSIALESDCLSGLVTDAFVTTGEGTFEDAMRRGFSHGFGESEANRELVRWMRDYNRGRPAEDGLRFHGFDAPLEMAGPPSPRQALTALHDYLAGHPRGSGLVAADALDRLIGADDRWTNPAATMDPTQSVGRSEEARELRLIADDLVAMLLAESPGLIAATSRDDWWRARLYGRTAQGLLRYHAGMADTSPARMPWLMDLREAMMADNLAAIAECEERRGPTLVYAHNRHLQRDKSRWQLAEWALEWWSTGAIAGSWLGDDYAFLACAVGSAPAHGIGAPEPDTIEGVLSAHLPEGVHVIDSERLVADLTDAGAELTPRTGTWTNPHYFPLDPAHLADTDGVIFFRNIAP</sequence>